<sequence>MNETHPFFARRMSRRQLVMLDAVAGVCAAFTFFTVTVHVEALAPWMRLALPLGLGLPLAMRRFWPLPVFCFTLVLAIFAALMGAAGLVYLAPAYALYIVALSDRLGAAVPSSAIAVVSLMTIVSVTVAGTPRDRAPDWLVHLDQPLLGIAALGGAWTIGRAVQERRSYAARDAERLAAQAVAEERLRIARELHDVVTHSVGLIAVKAGVANHVMATRPEEAHDALRVIETASRSALVEMRHLLGVLRSTAAPDRVPTPGLAGLEGLIRQTRLAGVEVEFELHVESGDEGRVGSMPQEAATRQEAEVLRHASATGPIEVARDGALGQMYAVPGSTARGQVDACPGTAPGQADTCASGAVPGEVEVFSGDAVPERAEALREGMAQGRVAAARGEAASHGLEAQVTQTELTLREAEVLQGGTVRGGVRAPCGGVTQGGAETLQGGTVQGGVEAVPDGAARGSTEALRGGASREGVAAMRGGMAPGGMARGGVEALRSGAARGSARALPGVTAQGRPEALREGGRSLGDAVSGAGVTGSEGEAEAWARLPDGVGLAVHRIVQEALTNVVKHAAPTRCSVVVALDAEEVRIEVVDDGPGRRTSAGGSGRRMAGDGAGRRMPGDGAGWRTSAEGPGWRTSADGAGWRTSGDGAGQRAAPGEGPGHGLIGMRERVMMYGGVFEAGSLPGRGFRVFAKLPYEEVS</sequence>
<evidence type="ECO:0000256" key="2">
    <source>
        <dbReference type="ARBA" id="ARBA00012438"/>
    </source>
</evidence>
<proteinExistence type="predicted"/>
<evidence type="ECO:0000313" key="13">
    <source>
        <dbReference type="EMBL" id="NJP96600.1"/>
    </source>
</evidence>
<organism evidence="13 14">
    <name type="scientific">Nonomuraea composti</name>
    <dbReference type="NCBI Taxonomy" id="2720023"/>
    <lineage>
        <taxon>Bacteria</taxon>
        <taxon>Bacillati</taxon>
        <taxon>Actinomycetota</taxon>
        <taxon>Actinomycetes</taxon>
        <taxon>Streptosporangiales</taxon>
        <taxon>Streptosporangiaceae</taxon>
        <taxon>Nonomuraea</taxon>
    </lineage>
</organism>
<keyword evidence="5" id="KW-0547">Nucleotide-binding</keyword>
<evidence type="ECO:0000256" key="7">
    <source>
        <dbReference type="ARBA" id="ARBA00022840"/>
    </source>
</evidence>
<dbReference type="Proteomes" id="UP000696294">
    <property type="component" value="Unassembled WGS sequence"/>
</dbReference>
<keyword evidence="3" id="KW-0597">Phosphoprotein</keyword>
<keyword evidence="10" id="KW-0812">Transmembrane</keyword>
<evidence type="ECO:0000256" key="6">
    <source>
        <dbReference type="ARBA" id="ARBA00022777"/>
    </source>
</evidence>
<dbReference type="InterPro" id="IPR011712">
    <property type="entry name" value="Sig_transdc_His_kin_sub3_dim/P"/>
</dbReference>
<dbReference type="Pfam" id="PF02518">
    <property type="entry name" value="HATPase_c"/>
    <property type="match status" value="1"/>
</dbReference>
<feature type="domain" description="Histidine kinase/HSP90-like ATPase" evidence="11">
    <location>
        <begin position="551"/>
        <end position="694"/>
    </location>
</feature>
<evidence type="ECO:0000256" key="10">
    <source>
        <dbReference type="SAM" id="Phobius"/>
    </source>
</evidence>
<dbReference type="InterPro" id="IPR050482">
    <property type="entry name" value="Sensor_HK_TwoCompSys"/>
</dbReference>
<evidence type="ECO:0000256" key="3">
    <source>
        <dbReference type="ARBA" id="ARBA00022553"/>
    </source>
</evidence>
<feature type="domain" description="Signal transduction histidine kinase subgroup 3 dimerisation and phosphoacceptor" evidence="12">
    <location>
        <begin position="184"/>
        <end position="249"/>
    </location>
</feature>
<dbReference type="EMBL" id="JAATEP010000051">
    <property type="protein sequence ID" value="NJP96600.1"/>
    <property type="molecule type" value="Genomic_DNA"/>
</dbReference>
<keyword evidence="10" id="KW-0472">Membrane</keyword>
<keyword evidence="10" id="KW-1133">Transmembrane helix</keyword>
<evidence type="ECO:0000256" key="9">
    <source>
        <dbReference type="SAM" id="MobiDB-lite"/>
    </source>
</evidence>
<reference evidence="13 14" key="1">
    <citation type="submission" date="2020-03" db="EMBL/GenBank/DDBJ databases">
        <title>WGS of actinomycetes isolated from Thailand.</title>
        <authorList>
            <person name="Thawai C."/>
        </authorList>
    </citation>
    <scope>NUCLEOTIDE SEQUENCE [LARGE SCALE GENOMIC DNA]</scope>
    <source>
        <strain evidence="13 14">FMUSA5-5</strain>
    </source>
</reference>
<evidence type="ECO:0000259" key="12">
    <source>
        <dbReference type="Pfam" id="PF07730"/>
    </source>
</evidence>
<dbReference type="RefSeq" id="WP_168018134.1">
    <property type="nucleotide sequence ID" value="NZ_JAATEP010000051.1"/>
</dbReference>
<feature type="transmembrane region" description="Helical" evidence="10">
    <location>
        <begin position="20"/>
        <end position="46"/>
    </location>
</feature>
<evidence type="ECO:0000313" key="14">
    <source>
        <dbReference type="Proteomes" id="UP000696294"/>
    </source>
</evidence>
<dbReference type="SUPFAM" id="SSF55874">
    <property type="entry name" value="ATPase domain of HSP90 chaperone/DNA topoisomerase II/histidine kinase"/>
    <property type="match status" value="1"/>
</dbReference>
<dbReference type="EC" id="2.7.13.3" evidence="2"/>
<name>A0ABX1BFS0_9ACTN</name>
<keyword evidence="8" id="KW-0902">Two-component regulatory system</keyword>
<dbReference type="Gene3D" id="3.30.565.10">
    <property type="entry name" value="Histidine kinase-like ATPase, C-terminal domain"/>
    <property type="match status" value="1"/>
</dbReference>
<feature type="transmembrane region" description="Helical" evidence="10">
    <location>
        <begin position="105"/>
        <end position="125"/>
    </location>
</feature>
<feature type="transmembrane region" description="Helical" evidence="10">
    <location>
        <begin position="66"/>
        <end position="93"/>
    </location>
</feature>
<dbReference type="PANTHER" id="PTHR24421:SF10">
    <property type="entry name" value="NITRATE_NITRITE SENSOR PROTEIN NARQ"/>
    <property type="match status" value="1"/>
</dbReference>
<keyword evidence="4" id="KW-0808">Transferase</keyword>
<keyword evidence="14" id="KW-1185">Reference proteome</keyword>
<feature type="region of interest" description="Disordered" evidence="9">
    <location>
        <begin position="517"/>
        <end position="538"/>
    </location>
</feature>
<dbReference type="Gene3D" id="1.20.5.1930">
    <property type="match status" value="1"/>
</dbReference>
<dbReference type="CDD" id="cd16917">
    <property type="entry name" value="HATPase_UhpB-NarQ-NarX-like"/>
    <property type="match status" value="1"/>
</dbReference>
<gene>
    <name evidence="13" type="ORF">HCN51_45430</name>
</gene>
<evidence type="ECO:0000256" key="4">
    <source>
        <dbReference type="ARBA" id="ARBA00022679"/>
    </source>
</evidence>
<evidence type="ECO:0000256" key="5">
    <source>
        <dbReference type="ARBA" id="ARBA00022741"/>
    </source>
</evidence>
<dbReference type="Pfam" id="PF07730">
    <property type="entry name" value="HisKA_3"/>
    <property type="match status" value="1"/>
</dbReference>
<keyword evidence="6" id="KW-0418">Kinase</keyword>
<comment type="catalytic activity">
    <reaction evidence="1">
        <text>ATP + protein L-histidine = ADP + protein N-phospho-L-histidine.</text>
        <dbReference type="EC" id="2.7.13.3"/>
    </reaction>
</comment>
<evidence type="ECO:0000256" key="1">
    <source>
        <dbReference type="ARBA" id="ARBA00000085"/>
    </source>
</evidence>
<evidence type="ECO:0000256" key="8">
    <source>
        <dbReference type="ARBA" id="ARBA00023012"/>
    </source>
</evidence>
<dbReference type="InterPro" id="IPR003594">
    <property type="entry name" value="HATPase_dom"/>
</dbReference>
<protein>
    <recommendedName>
        <fullName evidence="2">histidine kinase</fullName>
        <ecNumber evidence="2">2.7.13.3</ecNumber>
    </recommendedName>
</protein>
<feature type="region of interest" description="Disordered" evidence="9">
    <location>
        <begin position="591"/>
        <end position="660"/>
    </location>
</feature>
<accession>A0ABX1BFS0</accession>
<dbReference type="InterPro" id="IPR036890">
    <property type="entry name" value="HATPase_C_sf"/>
</dbReference>
<evidence type="ECO:0000259" key="11">
    <source>
        <dbReference type="Pfam" id="PF02518"/>
    </source>
</evidence>
<keyword evidence="7" id="KW-0067">ATP-binding</keyword>
<dbReference type="PANTHER" id="PTHR24421">
    <property type="entry name" value="NITRATE/NITRITE SENSOR PROTEIN NARX-RELATED"/>
    <property type="match status" value="1"/>
</dbReference>
<comment type="caution">
    <text evidence="13">The sequence shown here is derived from an EMBL/GenBank/DDBJ whole genome shotgun (WGS) entry which is preliminary data.</text>
</comment>